<dbReference type="InterPro" id="IPR038414">
    <property type="entry name" value="CcoP_N_sf"/>
</dbReference>
<keyword evidence="6" id="KW-1133">Transmembrane helix</keyword>
<keyword evidence="9" id="KW-1185">Reference proteome</keyword>
<dbReference type="Pfam" id="PF13442">
    <property type="entry name" value="Cytochrome_CBB3"/>
    <property type="match status" value="1"/>
</dbReference>
<dbReference type="InterPro" id="IPR032858">
    <property type="entry name" value="CcoP_N"/>
</dbReference>
<dbReference type="GO" id="GO:0046872">
    <property type="term" value="F:metal ion binding"/>
    <property type="evidence" value="ECO:0007669"/>
    <property type="project" value="UniProtKB-KW"/>
</dbReference>
<reference evidence="8 9" key="1">
    <citation type="submission" date="2019-03" db="EMBL/GenBank/DDBJ databases">
        <title>Genomic Encyclopedia of Type Strains, Phase III (KMG-III): the genomes of soil and plant-associated and newly described type strains.</title>
        <authorList>
            <person name="Whitman W."/>
        </authorList>
    </citation>
    <scope>NUCLEOTIDE SEQUENCE [LARGE SCALE GENOMIC DNA]</scope>
    <source>
        <strain evidence="8 9">CGMCC 1.12802</strain>
    </source>
</reference>
<organism evidence="8 9">
    <name type="scientific">Epilithonimonas xixisoli</name>
    <dbReference type="NCBI Taxonomy" id="1476462"/>
    <lineage>
        <taxon>Bacteria</taxon>
        <taxon>Pseudomonadati</taxon>
        <taxon>Bacteroidota</taxon>
        <taxon>Flavobacteriia</taxon>
        <taxon>Flavobacteriales</taxon>
        <taxon>Weeksellaceae</taxon>
        <taxon>Chryseobacterium group</taxon>
        <taxon>Epilithonimonas</taxon>
    </lineage>
</organism>
<keyword evidence="6" id="KW-0472">Membrane</keyword>
<name>A0A4R8I5P5_9FLAO</name>
<dbReference type="PROSITE" id="PS51007">
    <property type="entry name" value="CYTC"/>
    <property type="match status" value="1"/>
</dbReference>
<evidence type="ECO:0000259" key="7">
    <source>
        <dbReference type="PROSITE" id="PS51007"/>
    </source>
</evidence>
<dbReference type="PANTHER" id="PTHR33751:SF1">
    <property type="entry name" value="CBB3-TYPE CYTOCHROME C OXIDASE SUBUNIT FIXP"/>
    <property type="match status" value="1"/>
</dbReference>
<keyword evidence="6" id="KW-0812">Transmembrane</keyword>
<dbReference type="GO" id="GO:0009055">
    <property type="term" value="F:electron transfer activity"/>
    <property type="evidence" value="ECO:0007669"/>
    <property type="project" value="InterPro"/>
</dbReference>
<accession>A0A4R8I5P5</accession>
<dbReference type="InterPro" id="IPR036909">
    <property type="entry name" value="Cyt_c-like_dom_sf"/>
</dbReference>
<evidence type="ECO:0000313" key="8">
    <source>
        <dbReference type="EMBL" id="TDX84212.1"/>
    </source>
</evidence>
<evidence type="ECO:0000256" key="5">
    <source>
        <dbReference type="SAM" id="MobiDB-lite"/>
    </source>
</evidence>
<dbReference type="Pfam" id="PF14715">
    <property type="entry name" value="FixP_N"/>
    <property type="match status" value="1"/>
</dbReference>
<evidence type="ECO:0000256" key="3">
    <source>
        <dbReference type="ARBA" id="ARBA00023004"/>
    </source>
</evidence>
<dbReference type="Gene3D" id="1.10.760.10">
    <property type="entry name" value="Cytochrome c-like domain"/>
    <property type="match status" value="1"/>
</dbReference>
<comment type="caution">
    <text evidence="8">The sequence shown here is derived from an EMBL/GenBank/DDBJ whole genome shotgun (WGS) entry which is preliminary data.</text>
</comment>
<feature type="transmembrane region" description="Helical" evidence="6">
    <location>
        <begin position="7"/>
        <end position="25"/>
    </location>
</feature>
<feature type="compositionally biased region" description="Low complexity" evidence="5">
    <location>
        <begin position="275"/>
        <end position="288"/>
    </location>
</feature>
<proteinExistence type="predicted"/>
<dbReference type="PANTHER" id="PTHR33751">
    <property type="entry name" value="CBB3-TYPE CYTOCHROME C OXIDASE SUBUNIT FIXP"/>
    <property type="match status" value="1"/>
</dbReference>
<dbReference type="EMBL" id="SOEO01000002">
    <property type="protein sequence ID" value="TDX84212.1"/>
    <property type="molecule type" value="Genomic_DNA"/>
</dbReference>
<dbReference type="RefSeq" id="WP_133944235.1">
    <property type="nucleotide sequence ID" value="NZ_SOEO01000002.1"/>
</dbReference>
<evidence type="ECO:0000256" key="6">
    <source>
        <dbReference type="SAM" id="Phobius"/>
    </source>
</evidence>
<feature type="domain" description="Cytochrome c" evidence="7">
    <location>
        <begin position="183"/>
        <end position="268"/>
    </location>
</feature>
<dbReference type="Proteomes" id="UP000295313">
    <property type="component" value="Unassembled WGS sequence"/>
</dbReference>
<dbReference type="Gene3D" id="6.10.280.130">
    <property type="match status" value="1"/>
</dbReference>
<dbReference type="InterPro" id="IPR009056">
    <property type="entry name" value="Cyt_c-like_dom"/>
</dbReference>
<dbReference type="OrthoDB" id="9811281at2"/>
<feature type="transmembrane region" description="Helical" evidence="6">
    <location>
        <begin position="121"/>
        <end position="142"/>
    </location>
</feature>
<dbReference type="InterPro" id="IPR050597">
    <property type="entry name" value="Cytochrome_c_Oxidase_Subunit"/>
</dbReference>
<dbReference type="AlphaFoldDB" id="A0A4R8I5P5"/>
<keyword evidence="2 4" id="KW-0479">Metal-binding</keyword>
<protein>
    <submittedName>
        <fullName evidence="8">Cytochrome c oxidase cbb3-type subunit 3</fullName>
    </submittedName>
</protein>
<dbReference type="GO" id="GO:0020037">
    <property type="term" value="F:heme binding"/>
    <property type="evidence" value="ECO:0007669"/>
    <property type="project" value="InterPro"/>
</dbReference>
<gene>
    <name evidence="8" type="ORF">B0I22_1815</name>
</gene>
<evidence type="ECO:0000256" key="4">
    <source>
        <dbReference type="PROSITE-ProRule" id="PRU00433"/>
    </source>
</evidence>
<evidence type="ECO:0000313" key="9">
    <source>
        <dbReference type="Proteomes" id="UP000295313"/>
    </source>
</evidence>
<feature type="region of interest" description="Disordered" evidence="5">
    <location>
        <begin position="275"/>
        <end position="295"/>
    </location>
</feature>
<evidence type="ECO:0000256" key="2">
    <source>
        <dbReference type="ARBA" id="ARBA00022723"/>
    </source>
</evidence>
<evidence type="ECO:0000256" key="1">
    <source>
        <dbReference type="ARBA" id="ARBA00022617"/>
    </source>
</evidence>
<feature type="transmembrane region" description="Helical" evidence="6">
    <location>
        <begin position="37"/>
        <end position="58"/>
    </location>
</feature>
<dbReference type="SUPFAM" id="SSF46626">
    <property type="entry name" value="Cytochrome c"/>
    <property type="match status" value="1"/>
</dbReference>
<keyword evidence="1 4" id="KW-0349">Heme</keyword>
<sequence length="295" mass="33502">MKRRTPAYINILIVLGLLLVVFYMFSQSSDFLTSKFFIGTALISIIVVFIQTAIGDLIENEKFKKLTDTEKATYVAEKKVPYFQYLWNGAFKSQSEKEEKDILIDHGFDGIMELDNQLPKWWLGLFYFGVAYCVLYISSYFLTDFAHPIKEYDQEYKEQIASVEEYMKTVPQATIETAKFSEDNVEEGRVIFETNCVTCHAAEGKGGIGPNLTDNFWINQPEKTLFKTIFYMVENGSTNNPTMQAWGKNGVLTGNDIEKVAAYVYHINQEKAPITQAQGGAAPQGTQPNWEKAAE</sequence>
<keyword evidence="3 4" id="KW-0408">Iron</keyword>